<gene>
    <name evidence="3" type="ORF">BJ508DRAFT_154872</name>
</gene>
<dbReference type="InterPro" id="IPR021765">
    <property type="entry name" value="UstYa-like"/>
</dbReference>
<dbReference type="Pfam" id="PF11807">
    <property type="entry name" value="UstYa"/>
    <property type="match status" value="1"/>
</dbReference>
<reference evidence="3 4" key="1">
    <citation type="journal article" date="2018" name="Nat. Ecol. Evol.">
        <title>Pezizomycetes genomes reveal the molecular basis of ectomycorrhizal truffle lifestyle.</title>
        <authorList>
            <person name="Murat C."/>
            <person name="Payen T."/>
            <person name="Noel B."/>
            <person name="Kuo A."/>
            <person name="Morin E."/>
            <person name="Chen J."/>
            <person name="Kohler A."/>
            <person name="Krizsan K."/>
            <person name="Balestrini R."/>
            <person name="Da Silva C."/>
            <person name="Montanini B."/>
            <person name="Hainaut M."/>
            <person name="Levati E."/>
            <person name="Barry K.W."/>
            <person name="Belfiori B."/>
            <person name="Cichocki N."/>
            <person name="Clum A."/>
            <person name="Dockter R.B."/>
            <person name="Fauchery L."/>
            <person name="Guy J."/>
            <person name="Iotti M."/>
            <person name="Le Tacon F."/>
            <person name="Lindquist E.A."/>
            <person name="Lipzen A."/>
            <person name="Malagnac F."/>
            <person name="Mello A."/>
            <person name="Molinier V."/>
            <person name="Miyauchi S."/>
            <person name="Poulain J."/>
            <person name="Riccioni C."/>
            <person name="Rubini A."/>
            <person name="Sitrit Y."/>
            <person name="Splivallo R."/>
            <person name="Traeger S."/>
            <person name="Wang M."/>
            <person name="Zifcakova L."/>
            <person name="Wipf D."/>
            <person name="Zambonelli A."/>
            <person name="Paolocci F."/>
            <person name="Nowrousian M."/>
            <person name="Ottonello S."/>
            <person name="Baldrian P."/>
            <person name="Spatafora J.W."/>
            <person name="Henrissat B."/>
            <person name="Nagy L.G."/>
            <person name="Aury J.M."/>
            <person name="Wincker P."/>
            <person name="Grigoriev I.V."/>
            <person name="Bonfante P."/>
            <person name="Martin F.M."/>
        </authorList>
    </citation>
    <scope>NUCLEOTIDE SEQUENCE [LARGE SCALE GENOMIC DNA]</scope>
    <source>
        <strain evidence="3 4">RN42</strain>
    </source>
</reference>
<dbReference type="GO" id="GO:0043386">
    <property type="term" value="P:mycotoxin biosynthetic process"/>
    <property type="evidence" value="ECO:0007669"/>
    <property type="project" value="InterPro"/>
</dbReference>
<comment type="similarity">
    <text evidence="2">Belongs to the ustYa family.</text>
</comment>
<dbReference type="Proteomes" id="UP000275078">
    <property type="component" value="Unassembled WGS sequence"/>
</dbReference>
<organism evidence="3 4">
    <name type="scientific">Ascobolus immersus RN42</name>
    <dbReference type="NCBI Taxonomy" id="1160509"/>
    <lineage>
        <taxon>Eukaryota</taxon>
        <taxon>Fungi</taxon>
        <taxon>Dikarya</taxon>
        <taxon>Ascomycota</taxon>
        <taxon>Pezizomycotina</taxon>
        <taxon>Pezizomycetes</taxon>
        <taxon>Pezizales</taxon>
        <taxon>Ascobolaceae</taxon>
        <taxon>Ascobolus</taxon>
    </lineage>
</organism>
<evidence type="ECO:0000256" key="1">
    <source>
        <dbReference type="ARBA" id="ARBA00004685"/>
    </source>
</evidence>
<evidence type="ECO:0000313" key="4">
    <source>
        <dbReference type="Proteomes" id="UP000275078"/>
    </source>
</evidence>
<proteinExistence type="inferred from homology"/>
<keyword evidence="4" id="KW-1185">Reference proteome</keyword>
<dbReference type="PANTHER" id="PTHR33365:SF4">
    <property type="entry name" value="CYCLOCHLOROTINE BIOSYNTHESIS PROTEIN O"/>
    <property type="match status" value="1"/>
</dbReference>
<dbReference type="STRING" id="1160509.A0A3N4IA57"/>
<dbReference type="EMBL" id="ML119709">
    <property type="protein sequence ID" value="RPA78634.1"/>
    <property type="molecule type" value="Genomic_DNA"/>
</dbReference>
<evidence type="ECO:0000256" key="2">
    <source>
        <dbReference type="ARBA" id="ARBA00035112"/>
    </source>
</evidence>
<dbReference type="AlphaFoldDB" id="A0A3N4IA57"/>
<accession>A0A3N4IA57</accession>
<protein>
    <submittedName>
        <fullName evidence="3">Uncharacterized protein</fullName>
    </submittedName>
</protein>
<sequence length="322" mass="36906">MRTAMTSMPKGSPAELQRSLEEGESLLVGGETRRKSSRTEQQLVPSSGSWIPWMVHAVLITGYLLLIIHQWRKDTSCLLSKPSHPEVPVLAKESTDWVIRSFDNGHGENRIIRHANGTEEKKRILFYKRFPDADVDKAWKDLYEEVMYVRLSKDEAKILPQETIWLDDDSGYLSGLDIFHQLHCLDAIRQALYPEEDKILKALGPEGHSQHLGHCINYIRQQIVCTAESIPLTLHTDPAPPPGGERFQPDFANPHVCRNFEKIYDWAYERRMKVRTPSDQLLVLSLPLSSSLSPFIAVQMLNCFVLQPEEEENLTRYHPPTN</sequence>
<name>A0A3N4IA57_ASCIM</name>
<dbReference type="PANTHER" id="PTHR33365">
    <property type="entry name" value="YALI0B05434P"/>
    <property type="match status" value="1"/>
</dbReference>
<dbReference type="OrthoDB" id="3687641at2759"/>
<evidence type="ECO:0000313" key="3">
    <source>
        <dbReference type="EMBL" id="RPA78634.1"/>
    </source>
</evidence>
<comment type="pathway">
    <text evidence="1">Mycotoxin biosynthesis.</text>
</comment>